<evidence type="ECO:0000256" key="8">
    <source>
        <dbReference type="ARBA" id="ARBA00022490"/>
    </source>
</evidence>
<dbReference type="CDD" id="cd11534">
    <property type="entry name" value="NTP-PPase_HisIE_like"/>
    <property type="match status" value="1"/>
</dbReference>
<gene>
    <name evidence="15" type="primary">hisI</name>
    <name evidence="15" type="synonym">hisIE</name>
    <name evidence="17" type="ORF">SAMN02745118_00155</name>
</gene>
<dbReference type="HAMAP" id="MF_01020">
    <property type="entry name" value="HisE"/>
    <property type="match status" value="1"/>
</dbReference>
<dbReference type="NCBIfam" id="NF000768">
    <property type="entry name" value="PRK00051.1"/>
    <property type="match status" value="1"/>
</dbReference>
<evidence type="ECO:0000256" key="13">
    <source>
        <dbReference type="ARBA" id="ARBA00023102"/>
    </source>
</evidence>
<dbReference type="GO" id="GO:0004636">
    <property type="term" value="F:phosphoribosyl-ATP diphosphatase activity"/>
    <property type="evidence" value="ECO:0007669"/>
    <property type="project" value="UniProtKB-UniRule"/>
</dbReference>
<dbReference type="EC" id="3.6.1.31" evidence="15"/>
<dbReference type="STRING" id="142842.SAMN02745118_00155"/>
<keyword evidence="8 15" id="KW-0963">Cytoplasm</keyword>
<evidence type="ECO:0000256" key="10">
    <source>
        <dbReference type="ARBA" id="ARBA00022741"/>
    </source>
</evidence>
<evidence type="ECO:0000256" key="14">
    <source>
        <dbReference type="ARBA" id="ARBA00023268"/>
    </source>
</evidence>
<keyword evidence="14 15" id="KW-0511">Multifunctional enzyme</keyword>
<dbReference type="InterPro" id="IPR026660">
    <property type="entry name" value="PRA-CH"/>
</dbReference>
<protein>
    <recommendedName>
        <fullName evidence="15">Histidine biosynthesis bifunctional protein HisIE</fullName>
    </recommendedName>
    <domain>
        <recommendedName>
            <fullName evidence="15">Phosphoribosyl-AMP cyclohydrolase</fullName>
            <shortName evidence="15">PRA-CH</shortName>
            <ecNumber evidence="15">3.5.4.19</ecNumber>
        </recommendedName>
    </domain>
    <domain>
        <recommendedName>
            <fullName evidence="15">Phosphoribosyl-ATP pyrophosphatase</fullName>
            <shortName evidence="15">PRA-PH</shortName>
            <ecNumber evidence="15">3.6.1.31</ecNumber>
        </recommendedName>
    </domain>
</protein>
<evidence type="ECO:0000256" key="1">
    <source>
        <dbReference type="ARBA" id="ARBA00000024"/>
    </source>
</evidence>
<organism evidence="17 18">
    <name type="scientific">Selenihalanaerobacter shriftii</name>
    <dbReference type="NCBI Taxonomy" id="142842"/>
    <lineage>
        <taxon>Bacteria</taxon>
        <taxon>Bacillati</taxon>
        <taxon>Bacillota</taxon>
        <taxon>Clostridia</taxon>
        <taxon>Halanaerobiales</taxon>
        <taxon>Halobacteroidaceae</taxon>
        <taxon>Selenihalanaerobacter</taxon>
    </lineage>
</organism>
<dbReference type="RefSeq" id="WP_078808688.1">
    <property type="nucleotide sequence ID" value="NZ_FUWM01000003.1"/>
</dbReference>
<comment type="similarity">
    <text evidence="6 15">In the C-terminal section; belongs to the PRA-PH family.</text>
</comment>
<dbReference type="AlphaFoldDB" id="A0A1T4JLL9"/>
<dbReference type="GO" id="GO:0004635">
    <property type="term" value="F:phosphoribosyl-AMP cyclohydrolase activity"/>
    <property type="evidence" value="ECO:0007669"/>
    <property type="project" value="UniProtKB-UniRule"/>
</dbReference>
<reference evidence="18" key="1">
    <citation type="submission" date="2017-02" db="EMBL/GenBank/DDBJ databases">
        <authorList>
            <person name="Varghese N."/>
            <person name="Submissions S."/>
        </authorList>
    </citation>
    <scope>NUCLEOTIDE SEQUENCE [LARGE SCALE GENOMIC DNA]</scope>
    <source>
        <strain evidence="18">ATCC BAA-73</strain>
    </source>
</reference>
<dbReference type="EMBL" id="FUWM01000003">
    <property type="protein sequence ID" value="SJZ31032.1"/>
    <property type="molecule type" value="Genomic_DNA"/>
</dbReference>
<dbReference type="SUPFAM" id="SSF141734">
    <property type="entry name" value="HisI-like"/>
    <property type="match status" value="1"/>
</dbReference>
<comment type="catalytic activity">
    <reaction evidence="2 15">
        <text>1-(5-phospho-beta-D-ribosyl)-ATP + H2O = 1-(5-phospho-beta-D-ribosyl)-5'-AMP + diphosphate + H(+)</text>
        <dbReference type="Rhea" id="RHEA:22828"/>
        <dbReference type="ChEBI" id="CHEBI:15377"/>
        <dbReference type="ChEBI" id="CHEBI:15378"/>
        <dbReference type="ChEBI" id="CHEBI:33019"/>
        <dbReference type="ChEBI" id="CHEBI:59457"/>
        <dbReference type="ChEBI" id="CHEBI:73183"/>
        <dbReference type="EC" id="3.6.1.31"/>
    </reaction>
</comment>
<dbReference type="GO" id="GO:0005524">
    <property type="term" value="F:ATP binding"/>
    <property type="evidence" value="ECO:0007669"/>
    <property type="project" value="UniProtKB-KW"/>
</dbReference>
<comment type="pathway">
    <text evidence="5 15">Amino-acid biosynthesis; L-histidine biosynthesis; L-histidine from 5-phospho-alpha-D-ribose 1-diphosphate: step 2/9.</text>
</comment>
<evidence type="ECO:0000256" key="6">
    <source>
        <dbReference type="ARBA" id="ARBA00007731"/>
    </source>
</evidence>
<comment type="subcellular location">
    <subcellularLocation>
        <location evidence="3 15">Cytoplasm</location>
    </subcellularLocation>
</comment>
<keyword evidence="10 15" id="KW-0547">Nucleotide-binding</keyword>
<dbReference type="InterPro" id="IPR008179">
    <property type="entry name" value="HisE"/>
</dbReference>
<feature type="region of interest" description="Phosphoribosyl-AMP cyclohydrolase" evidence="15">
    <location>
        <begin position="1"/>
        <end position="148"/>
    </location>
</feature>
<keyword evidence="13 15" id="KW-0368">Histidine biosynthesis</keyword>
<evidence type="ECO:0000313" key="18">
    <source>
        <dbReference type="Proteomes" id="UP000190625"/>
    </source>
</evidence>
<evidence type="ECO:0000313" key="17">
    <source>
        <dbReference type="EMBL" id="SJZ31032.1"/>
    </source>
</evidence>
<dbReference type="InterPro" id="IPR023019">
    <property type="entry name" value="His_synth_HisIE"/>
</dbReference>
<feature type="region of interest" description="Phosphoribosyl-ATP pyrophosphohydrolase" evidence="15">
    <location>
        <begin position="149"/>
        <end position="238"/>
    </location>
</feature>
<comment type="catalytic activity">
    <reaction evidence="1 15">
        <text>1-(5-phospho-beta-D-ribosyl)-5'-AMP + H2O = 1-(5-phospho-beta-D-ribosyl)-5-[(5-phospho-beta-D-ribosylamino)methylideneamino]imidazole-4-carboxamide</text>
        <dbReference type="Rhea" id="RHEA:20049"/>
        <dbReference type="ChEBI" id="CHEBI:15377"/>
        <dbReference type="ChEBI" id="CHEBI:58435"/>
        <dbReference type="ChEBI" id="CHEBI:59457"/>
        <dbReference type="EC" id="3.5.4.19"/>
    </reaction>
</comment>
<dbReference type="UniPathway" id="UPA00031">
    <property type="reaction ID" value="UER00007"/>
</dbReference>
<proteinExistence type="inferred from homology"/>
<dbReference type="NCBIfam" id="TIGR03188">
    <property type="entry name" value="histidine_hisI"/>
    <property type="match status" value="1"/>
</dbReference>
<evidence type="ECO:0000256" key="2">
    <source>
        <dbReference type="ARBA" id="ARBA00001460"/>
    </source>
</evidence>
<dbReference type="NCBIfam" id="NF002747">
    <property type="entry name" value="PRK02759.1"/>
    <property type="match status" value="1"/>
</dbReference>
<dbReference type="PANTHER" id="PTHR42945:SF9">
    <property type="entry name" value="HISTIDINE BIOSYNTHESIS BIFUNCTIONAL PROTEIN HISIE"/>
    <property type="match status" value="1"/>
</dbReference>
<evidence type="ECO:0000256" key="15">
    <source>
        <dbReference type="HAMAP-Rule" id="MF_01019"/>
    </source>
</evidence>
<dbReference type="FunFam" id="3.10.20.810:FF:000001">
    <property type="entry name" value="Histidine biosynthesis bifunctional protein HisIE"/>
    <property type="match status" value="1"/>
</dbReference>
<accession>A0A1T4JLL9</accession>
<dbReference type="Gene3D" id="3.10.20.810">
    <property type="entry name" value="Phosphoribosyl-AMP cyclohydrolase"/>
    <property type="match status" value="1"/>
</dbReference>
<sequence>MKYLADLEFNEDGLLPAIVQDVDNDQVLMMAYMNEEALNKTITTGYTWFWSRSRQKLWKKGETSGHHQQVEEISTDCDGDTLLIKAKQTGGACHNGYYSCFYRSLNDEAEFEVIDEKVFKPEQVYENQDETEAVEKNELVDQGKLPQILQEIYQVVLDRKQNPVEDSYTCYLFDEGLDKILKKIGEEAAEVIIASKNEETDEIIYEISDLVYHLLVLLNYHQISLNQIYDELADRFGR</sequence>
<dbReference type="InterPro" id="IPR021130">
    <property type="entry name" value="PRib-ATP_PPHydrolase-like"/>
</dbReference>
<dbReference type="NCBIfam" id="NF001611">
    <property type="entry name" value="PRK00400.1-3"/>
    <property type="match status" value="1"/>
</dbReference>
<evidence type="ECO:0000256" key="3">
    <source>
        <dbReference type="ARBA" id="ARBA00004496"/>
    </source>
</evidence>
<dbReference type="InterPro" id="IPR038019">
    <property type="entry name" value="PRib_AMP_CycHydrolase_sf"/>
</dbReference>
<dbReference type="Gene3D" id="1.10.287.1080">
    <property type="entry name" value="MazG-like"/>
    <property type="match status" value="1"/>
</dbReference>
<keyword evidence="12 15" id="KW-0067">ATP-binding</keyword>
<keyword evidence="18" id="KW-1185">Reference proteome</keyword>
<comment type="pathway">
    <text evidence="4 15">Amino-acid biosynthesis; L-histidine biosynthesis; L-histidine from 5-phospho-alpha-D-ribose 1-diphosphate: step 3/9.</text>
</comment>
<dbReference type="PANTHER" id="PTHR42945">
    <property type="entry name" value="HISTIDINE BIOSYNTHESIS BIFUNCTIONAL PROTEIN"/>
    <property type="match status" value="1"/>
</dbReference>
<evidence type="ECO:0000259" key="16">
    <source>
        <dbReference type="Pfam" id="PF01502"/>
    </source>
</evidence>
<feature type="domain" description="Phosphoribosyl-AMP cyclohydrolase" evidence="16">
    <location>
        <begin position="29"/>
        <end position="102"/>
    </location>
</feature>
<evidence type="ECO:0000256" key="4">
    <source>
        <dbReference type="ARBA" id="ARBA00005169"/>
    </source>
</evidence>
<keyword evidence="11 15" id="KW-0378">Hydrolase</keyword>
<dbReference type="EC" id="3.5.4.19" evidence="15"/>
<dbReference type="Proteomes" id="UP000190625">
    <property type="component" value="Unassembled WGS sequence"/>
</dbReference>
<dbReference type="Pfam" id="PF01502">
    <property type="entry name" value="PRA-CH"/>
    <property type="match status" value="1"/>
</dbReference>
<dbReference type="GO" id="GO:0005737">
    <property type="term" value="C:cytoplasm"/>
    <property type="evidence" value="ECO:0007669"/>
    <property type="project" value="UniProtKB-SubCell"/>
</dbReference>
<comment type="similarity">
    <text evidence="7 15">In the N-terminal section; belongs to the PRA-CH family.</text>
</comment>
<dbReference type="HAMAP" id="MF_01021">
    <property type="entry name" value="HisI"/>
    <property type="match status" value="1"/>
</dbReference>
<evidence type="ECO:0000256" key="7">
    <source>
        <dbReference type="ARBA" id="ARBA00008299"/>
    </source>
</evidence>
<dbReference type="Pfam" id="PF01503">
    <property type="entry name" value="PRA-PH"/>
    <property type="match status" value="1"/>
</dbReference>
<evidence type="ECO:0000256" key="11">
    <source>
        <dbReference type="ARBA" id="ARBA00022801"/>
    </source>
</evidence>
<name>A0A1T4JLL9_9FIRM</name>
<keyword evidence="9 15" id="KW-0028">Amino-acid biosynthesis</keyword>
<evidence type="ECO:0000256" key="5">
    <source>
        <dbReference type="ARBA" id="ARBA00005204"/>
    </source>
</evidence>
<dbReference type="SUPFAM" id="SSF101386">
    <property type="entry name" value="all-alpha NTP pyrophosphatases"/>
    <property type="match status" value="1"/>
</dbReference>
<dbReference type="HAMAP" id="MF_01019">
    <property type="entry name" value="HisIE"/>
    <property type="match status" value="1"/>
</dbReference>
<evidence type="ECO:0000256" key="9">
    <source>
        <dbReference type="ARBA" id="ARBA00022605"/>
    </source>
</evidence>
<dbReference type="GO" id="GO:0000105">
    <property type="term" value="P:L-histidine biosynthetic process"/>
    <property type="evidence" value="ECO:0007669"/>
    <property type="project" value="UniProtKB-UniRule"/>
</dbReference>
<dbReference type="OrthoDB" id="9795769at2"/>
<dbReference type="InterPro" id="IPR002496">
    <property type="entry name" value="PRib_AMP_CycHydrolase_dom"/>
</dbReference>
<evidence type="ECO:0000256" key="12">
    <source>
        <dbReference type="ARBA" id="ARBA00022840"/>
    </source>
</evidence>